<reference evidence="6" key="1">
    <citation type="submission" date="2019-10" db="EMBL/GenBank/DDBJ databases">
        <authorList>
            <consortium name="Genoscope - CEA"/>
            <person name="William W."/>
        </authorList>
    </citation>
    <scope>NUCLEOTIDE SEQUENCE [LARGE SCALE GENOMIC DNA]</scope>
    <source>
        <strain evidence="6">BBR_PRJEB10992</strain>
    </source>
</reference>
<evidence type="ECO:0000313" key="6">
    <source>
        <dbReference type="EMBL" id="VXD16605.1"/>
    </source>
</evidence>
<evidence type="ECO:0000256" key="3">
    <source>
        <dbReference type="SAM" id="Coils"/>
    </source>
</evidence>
<dbReference type="AlphaFoldDB" id="A0A7Z9BSL0"/>
<protein>
    <submittedName>
        <fullName evidence="6">Lipopolysaccharide biosynthesis protein</fullName>
    </submittedName>
</protein>
<dbReference type="OrthoDB" id="9758283at2"/>
<sequence>MTLPIVKRYLIAFEKYKWAGFATFMVALGASGAVAMLMEAPVTPPYKATGLMTSQNSPVIFSKTGEVIQQQGQQLSLEMLVPASVLEPIVKQFNIVPTDLKKKLSIKLEPAVSASKDGPGTPMKITVSFQDPNRERAVMVVNTVMQKMQEQSRVINTQQLNSIITLIQERLKPVEGELRQVEKELENYDKREGATILSLENGSLPAAILGNEQQQKDLKLQLEALNAQLASLESQLGLNADQAFVSQALAADPIIAQLRVQLYEIESQLAVLRKDYRDQHPFVAELVKRQQAAEQQLQERASEVLGGDGIAAPLRQVDQIRVDSSLDPTRQQLAQNLITLKSQKESLEQQLEGSKKTGEDLKQNYATIPNKQMEKQRLEQQVAYKKALYDQMQAKLVDAQAAEAETTSSLAIAKEAEAPDVETPKAMSMALILAMGGLGGILGGAVIIFVLGMLSGKFYTWEEIEGAFKEREVPLLGVVPTVFLYSDDYEFPLLLKPHSAYLEFYEKVRTNLQRVGNKSPKVILITSVGNSEGKTLSAYNLAIAAARSGKRTLLIEADLRSPSQVESLGLTLDPQSLIEPLQYYGDLYGCIRLVPDVSNLYVIPSPGPMRQPATILESSELRRLLEEVRYRFDFVVVDSPALNGNNDVLTLEPYTDGMVMVARPIYTASGLLGEVTDKLMDTEDEDPKKYRPRLLGAIINGADILVDDFEEDTLEHQETIRSQARIRPALKPKTPPQQKRLPAKVRK</sequence>
<dbReference type="PANTHER" id="PTHR32309">
    <property type="entry name" value="TYROSINE-PROTEIN KINASE"/>
    <property type="match status" value="1"/>
</dbReference>
<keyword evidence="5" id="KW-0812">Transmembrane</keyword>
<dbReference type="EMBL" id="CZCU02000130">
    <property type="protein sequence ID" value="VXD16605.1"/>
    <property type="molecule type" value="Genomic_DNA"/>
</dbReference>
<dbReference type="GO" id="GO:0005886">
    <property type="term" value="C:plasma membrane"/>
    <property type="evidence" value="ECO:0007669"/>
    <property type="project" value="TreeGrafter"/>
</dbReference>
<comment type="caution">
    <text evidence="6">The sequence shown here is derived from an EMBL/GenBank/DDBJ whole genome shotgun (WGS) entry which is preliminary data.</text>
</comment>
<feature type="coiled-coil region" evidence="3">
    <location>
        <begin position="171"/>
        <end position="303"/>
    </location>
</feature>
<keyword evidence="5" id="KW-0472">Membrane</keyword>
<dbReference type="InterPro" id="IPR005702">
    <property type="entry name" value="Wzc-like_C"/>
</dbReference>
<accession>A0A7Z9BSL0</accession>
<keyword evidence="2" id="KW-0067">ATP-binding</keyword>
<evidence type="ECO:0000256" key="5">
    <source>
        <dbReference type="SAM" id="Phobius"/>
    </source>
</evidence>
<dbReference type="InterPro" id="IPR027417">
    <property type="entry name" value="P-loop_NTPase"/>
</dbReference>
<feature type="transmembrane region" description="Helical" evidence="5">
    <location>
        <begin position="429"/>
        <end position="454"/>
    </location>
</feature>
<dbReference type="Gene3D" id="3.40.50.300">
    <property type="entry name" value="P-loop containing nucleotide triphosphate hydrolases"/>
    <property type="match status" value="1"/>
</dbReference>
<dbReference type="InterPro" id="IPR050445">
    <property type="entry name" value="Bact_polysacc_biosynth/exp"/>
</dbReference>
<dbReference type="CDD" id="cd05387">
    <property type="entry name" value="BY-kinase"/>
    <property type="match status" value="1"/>
</dbReference>
<dbReference type="PANTHER" id="PTHR32309:SF13">
    <property type="entry name" value="FERRIC ENTEROBACTIN TRANSPORT PROTEIN FEPE"/>
    <property type="match status" value="1"/>
</dbReference>
<keyword evidence="5" id="KW-1133">Transmembrane helix</keyword>
<feature type="transmembrane region" description="Helical" evidence="5">
    <location>
        <begin position="18"/>
        <end position="38"/>
    </location>
</feature>
<keyword evidence="7" id="KW-1185">Reference proteome</keyword>
<evidence type="ECO:0000256" key="2">
    <source>
        <dbReference type="ARBA" id="ARBA00022840"/>
    </source>
</evidence>
<organism evidence="6 7">
    <name type="scientific">Planktothrix serta PCC 8927</name>
    <dbReference type="NCBI Taxonomy" id="671068"/>
    <lineage>
        <taxon>Bacteria</taxon>
        <taxon>Bacillati</taxon>
        <taxon>Cyanobacteriota</taxon>
        <taxon>Cyanophyceae</taxon>
        <taxon>Oscillatoriophycideae</taxon>
        <taxon>Oscillatoriales</taxon>
        <taxon>Microcoleaceae</taxon>
        <taxon>Planktothrix</taxon>
    </lineage>
</organism>
<dbReference type="Proteomes" id="UP000184550">
    <property type="component" value="Unassembled WGS sequence"/>
</dbReference>
<evidence type="ECO:0000256" key="1">
    <source>
        <dbReference type="ARBA" id="ARBA00022741"/>
    </source>
</evidence>
<name>A0A7Z9BSL0_9CYAN</name>
<dbReference type="SUPFAM" id="SSF52540">
    <property type="entry name" value="P-loop containing nucleoside triphosphate hydrolases"/>
    <property type="match status" value="1"/>
</dbReference>
<evidence type="ECO:0000256" key="4">
    <source>
        <dbReference type="SAM" id="MobiDB-lite"/>
    </source>
</evidence>
<keyword evidence="3" id="KW-0175">Coiled coil</keyword>
<feature type="coiled-coil region" evidence="3">
    <location>
        <begin position="330"/>
        <end position="395"/>
    </location>
</feature>
<evidence type="ECO:0000313" key="7">
    <source>
        <dbReference type="Proteomes" id="UP000184550"/>
    </source>
</evidence>
<proteinExistence type="predicted"/>
<keyword evidence="1" id="KW-0547">Nucleotide-binding</keyword>
<feature type="region of interest" description="Disordered" evidence="4">
    <location>
        <begin position="720"/>
        <end position="747"/>
    </location>
</feature>
<dbReference type="GO" id="GO:0004713">
    <property type="term" value="F:protein tyrosine kinase activity"/>
    <property type="evidence" value="ECO:0007669"/>
    <property type="project" value="TreeGrafter"/>
</dbReference>
<dbReference type="RefSeq" id="WP_083620513.1">
    <property type="nucleotide sequence ID" value="NZ_LR734865.1"/>
</dbReference>
<gene>
    <name evidence="6" type="ORF">PL8927_550039</name>
</gene>